<feature type="region of interest" description="Disordered" evidence="1">
    <location>
        <begin position="391"/>
        <end position="415"/>
    </location>
</feature>
<dbReference type="OrthoDB" id="115858at2"/>
<evidence type="ECO:0000313" key="4">
    <source>
        <dbReference type="Proteomes" id="UP000199024"/>
    </source>
</evidence>
<organism evidence="3 4">
    <name type="scientific">Granulicella pectinivorans</name>
    <dbReference type="NCBI Taxonomy" id="474950"/>
    <lineage>
        <taxon>Bacteria</taxon>
        <taxon>Pseudomonadati</taxon>
        <taxon>Acidobacteriota</taxon>
        <taxon>Terriglobia</taxon>
        <taxon>Terriglobales</taxon>
        <taxon>Acidobacteriaceae</taxon>
        <taxon>Granulicella</taxon>
    </lineage>
</organism>
<protein>
    <submittedName>
        <fullName evidence="3">Uncharacterized protein</fullName>
    </submittedName>
</protein>
<feature type="transmembrane region" description="Helical" evidence="2">
    <location>
        <begin position="361"/>
        <end position="379"/>
    </location>
</feature>
<feature type="transmembrane region" description="Helical" evidence="2">
    <location>
        <begin position="110"/>
        <end position="139"/>
    </location>
</feature>
<dbReference type="STRING" id="474950.SAMN05421771_4344"/>
<feature type="transmembrane region" description="Helical" evidence="2">
    <location>
        <begin position="264"/>
        <end position="283"/>
    </location>
</feature>
<evidence type="ECO:0000256" key="2">
    <source>
        <dbReference type="SAM" id="Phobius"/>
    </source>
</evidence>
<dbReference type="EMBL" id="FOZL01000002">
    <property type="protein sequence ID" value="SFS21822.1"/>
    <property type="molecule type" value="Genomic_DNA"/>
</dbReference>
<reference evidence="3 4" key="1">
    <citation type="submission" date="2016-10" db="EMBL/GenBank/DDBJ databases">
        <authorList>
            <person name="de Groot N.N."/>
        </authorList>
    </citation>
    <scope>NUCLEOTIDE SEQUENCE [LARGE SCALE GENOMIC DNA]</scope>
    <source>
        <strain evidence="3 4">DSM 21001</strain>
    </source>
</reference>
<keyword evidence="2" id="KW-1133">Transmembrane helix</keyword>
<feature type="compositionally biased region" description="Pro residues" evidence="1">
    <location>
        <begin position="180"/>
        <end position="190"/>
    </location>
</feature>
<dbReference type="Proteomes" id="UP000199024">
    <property type="component" value="Unassembled WGS sequence"/>
</dbReference>
<feature type="transmembrane region" description="Helical" evidence="2">
    <location>
        <begin position="336"/>
        <end position="355"/>
    </location>
</feature>
<name>A0A1I6N1H6_9BACT</name>
<keyword evidence="2" id="KW-0812">Transmembrane</keyword>
<keyword evidence="2" id="KW-0472">Membrane</keyword>
<dbReference type="AlphaFoldDB" id="A0A1I6N1H6"/>
<sequence length="431" mass="45876">MSDFQQQPDPQRHSFCQICGRAVATESERLSGNAFPCGLCNEVKLATPASTGYAYPGADPGAAGAVPPVPPVPPAGFVPPADVPNPGLAALLGLIPGVGAMYNGQYAKGIVHLVVFAVLSSLVDTNGIFLLFVFGWVAYQSIEAHHTARARRDGTPLPNPFGLNDIGERLGFGRSWPTPGGVPPVPPVPPAGAAQQAPPVSSWGAPWETPRYTAPPPYAPYTPPPNPPYAPPYQPVTPPFDGPGYVPYDPSLAPEPIPPVGNRFPAGAIWLIALGTLFLLNTSGIFRGFSFRLLLPIFFIGIGVWSFIHKMTQTGQSLSDDGTPEYRIRIFRAARGAVWTILIGVIFFLADFNILSWGRSWPLFLILAGIMTFLERAIYAGVRPSQPPPGYPGYGYPPYGPPPTAPPSATPGTELVTTIHPTDVSNSQEGR</sequence>
<evidence type="ECO:0000313" key="3">
    <source>
        <dbReference type="EMBL" id="SFS21822.1"/>
    </source>
</evidence>
<keyword evidence="4" id="KW-1185">Reference proteome</keyword>
<dbReference type="RefSeq" id="WP_089843831.1">
    <property type="nucleotide sequence ID" value="NZ_FOZL01000002.1"/>
</dbReference>
<feature type="transmembrane region" description="Helical" evidence="2">
    <location>
        <begin position="289"/>
        <end position="308"/>
    </location>
</feature>
<evidence type="ECO:0000256" key="1">
    <source>
        <dbReference type="SAM" id="MobiDB-lite"/>
    </source>
</evidence>
<feature type="compositionally biased region" description="Low complexity" evidence="1">
    <location>
        <begin position="191"/>
        <end position="200"/>
    </location>
</feature>
<feature type="region of interest" description="Disordered" evidence="1">
    <location>
        <begin position="174"/>
        <end position="200"/>
    </location>
</feature>
<accession>A0A1I6N1H6</accession>
<feature type="compositionally biased region" description="Pro residues" evidence="1">
    <location>
        <begin position="398"/>
        <end position="409"/>
    </location>
</feature>
<gene>
    <name evidence="3" type="ORF">SAMN05421771_4344</name>
</gene>
<proteinExistence type="predicted"/>